<accession>A0ACA9RVZ5</accession>
<evidence type="ECO:0000313" key="1">
    <source>
        <dbReference type="EMBL" id="CAG8813087.1"/>
    </source>
</evidence>
<reference evidence="1" key="1">
    <citation type="submission" date="2021-06" db="EMBL/GenBank/DDBJ databases">
        <authorList>
            <person name="Kallberg Y."/>
            <person name="Tangrot J."/>
            <person name="Rosling A."/>
        </authorList>
    </citation>
    <scope>NUCLEOTIDE SEQUENCE</scope>
    <source>
        <strain evidence="1">MA461A</strain>
    </source>
</reference>
<dbReference type="EMBL" id="CAJVQC010074504">
    <property type="protein sequence ID" value="CAG8813087.1"/>
    <property type="molecule type" value="Genomic_DNA"/>
</dbReference>
<evidence type="ECO:0000313" key="2">
    <source>
        <dbReference type="Proteomes" id="UP000789920"/>
    </source>
</evidence>
<sequence>DREVWLSRLAHNQENAGSIPAPATNNSKRGKRKQKERQEKANPQLAVTNYYSKHQALVRILIDNLPVDRIKEELGDIYQGLLKPITAQNAGDNIIATENE</sequence>
<name>A0ACA9RVZ5_9GLOM</name>
<feature type="non-terminal residue" evidence="1">
    <location>
        <position position="1"/>
    </location>
</feature>
<comment type="caution">
    <text evidence="1">The sequence shown here is derived from an EMBL/GenBank/DDBJ whole genome shotgun (WGS) entry which is preliminary data.</text>
</comment>
<keyword evidence="2" id="KW-1185">Reference proteome</keyword>
<protein>
    <submittedName>
        <fullName evidence="1">26594_t:CDS:1</fullName>
    </submittedName>
</protein>
<organism evidence="1 2">
    <name type="scientific">Racocetra persica</name>
    <dbReference type="NCBI Taxonomy" id="160502"/>
    <lineage>
        <taxon>Eukaryota</taxon>
        <taxon>Fungi</taxon>
        <taxon>Fungi incertae sedis</taxon>
        <taxon>Mucoromycota</taxon>
        <taxon>Glomeromycotina</taxon>
        <taxon>Glomeromycetes</taxon>
        <taxon>Diversisporales</taxon>
        <taxon>Gigasporaceae</taxon>
        <taxon>Racocetra</taxon>
    </lineage>
</organism>
<gene>
    <name evidence="1" type="ORF">RPERSI_LOCUS23681</name>
</gene>
<dbReference type="Proteomes" id="UP000789920">
    <property type="component" value="Unassembled WGS sequence"/>
</dbReference>
<proteinExistence type="predicted"/>